<name>A0A6I5A5L4_9BACI</name>
<dbReference type="Proteomes" id="UP000468638">
    <property type="component" value="Unassembled WGS sequence"/>
</dbReference>
<proteinExistence type="predicted"/>
<evidence type="ECO:0000313" key="1">
    <source>
        <dbReference type="EMBL" id="MYL35665.1"/>
    </source>
</evidence>
<organism evidence="1 2">
    <name type="scientific">Pontibacillus yanchengensis</name>
    <dbReference type="NCBI Taxonomy" id="462910"/>
    <lineage>
        <taxon>Bacteria</taxon>
        <taxon>Bacillati</taxon>
        <taxon>Bacillota</taxon>
        <taxon>Bacilli</taxon>
        <taxon>Bacillales</taxon>
        <taxon>Bacillaceae</taxon>
        <taxon>Pontibacillus</taxon>
    </lineage>
</organism>
<accession>A0A6I5A5L4</accession>
<gene>
    <name evidence="1" type="ORF">GLW05_18980</name>
</gene>
<dbReference type="EMBL" id="WMEQ01000019">
    <property type="protein sequence ID" value="MYL35665.1"/>
    <property type="molecule type" value="Genomic_DNA"/>
</dbReference>
<protein>
    <submittedName>
        <fullName evidence="1">Uncharacterized protein</fullName>
    </submittedName>
</protein>
<reference evidence="1 2" key="1">
    <citation type="submission" date="2019-11" db="EMBL/GenBank/DDBJ databases">
        <title>Genome sequences of 17 halophilic strains isolated from different environments.</title>
        <authorList>
            <person name="Furrow R.E."/>
        </authorList>
    </citation>
    <scope>NUCLEOTIDE SEQUENCE [LARGE SCALE GENOMIC DNA]</scope>
    <source>
        <strain evidence="1 2">22514_16_FS</strain>
    </source>
</reference>
<sequence length="63" mass="7341">MKISGYDWKGENFTISLLTKDKSFSINVEEDVVRVNQGDFNKGHYEVLNSPIDMKRIEQFKSN</sequence>
<dbReference type="RefSeq" id="WP_160849742.1">
    <property type="nucleotide sequence ID" value="NZ_WMEQ01000019.1"/>
</dbReference>
<evidence type="ECO:0000313" key="2">
    <source>
        <dbReference type="Proteomes" id="UP000468638"/>
    </source>
</evidence>
<comment type="caution">
    <text evidence="1">The sequence shown here is derived from an EMBL/GenBank/DDBJ whole genome shotgun (WGS) entry which is preliminary data.</text>
</comment>
<dbReference type="AlphaFoldDB" id="A0A6I5A5L4"/>